<dbReference type="Proteomes" id="UP000076848">
    <property type="component" value="Unassembled WGS sequence"/>
</dbReference>
<reference evidence="2 3" key="1">
    <citation type="submission" date="2016-04" db="EMBL/GenBank/DDBJ databases">
        <authorList>
            <consortium name="Pathogen Informatics"/>
        </authorList>
    </citation>
    <scope>NUCLEOTIDE SEQUENCE [LARGE SCALE GENOMIC DNA]</scope>
    <source>
        <strain evidence="2 3">H050680373</strain>
    </source>
</reference>
<dbReference type="EMBL" id="FKIF01000010">
    <property type="protein sequence ID" value="SAI74576.1"/>
    <property type="molecule type" value="Genomic_DNA"/>
</dbReference>
<protein>
    <submittedName>
        <fullName evidence="2">F protein (GpF) (Protein gp30)</fullName>
    </submittedName>
</protein>
<dbReference type="AlphaFoldDB" id="A0A157SX93"/>
<feature type="domain" description="Phage head morphogenesis" evidence="1">
    <location>
        <begin position="53"/>
        <end position="184"/>
    </location>
</feature>
<name>A0A157SX93_9BORD</name>
<evidence type="ECO:0000313" key="3">
    <source>
        <dbReference type="Proteomes" id="UP000076848"/>
    </source>
</evidence>
<proteinExistence type="predicted"/>
<keyword evidence="3" id="KW-1185">Reference proteome</keyword>
<dbReference type="OrthoDB" id="9813502at2"/>
<dbReference type="Pfam" id="PF04233">
    <property type="entry name" value="Phage_Mu_F"/>
    <property type="match status" value="1"/>
</dbReference>
<evidence type="ECO:0000259" key="1">
    <source>
        <dbReference type="Pfam" id="PF04233"/>
    </source>
</evidence>
<gene>
    <name evidence="2" type="primary">gpF</name>
    <name evidence="2" type="ORF">SAMEA3906486_05292</name>
</gene>
<dbReference type="STRING" id="288768.SAMEA3906486_05292"/>
<dbReference type="RefSeq" id="WP_066133999.1">
    <property type="nucleotide sequence ID" value="NZ_FKIF01000010.1"/>
</dbReference>
<dbReference type="InterPro" id="IPR006528">
    <property type="entry name" value="Phage_head_morphogenesis_dom"/>
</dbReference>
<sequence length="426" mass="47195">MAGIELEPLPPQEAVDFFRQKGYRLAFSWQDMPAQEHAAAFTVAKAMQMDVLQDIRGAVDRAIADGTTWQDFRRALGPALQDKGWWGKREMVDPVTGETVTAQLGSDARLRRIFDTNLATAYGEGQWERIQRNVTLFPYLQYLRSSSEHPRLSHAAWAGKIFRADDPWWQAHMPAKEWGCKCGVLQLTQRQVDQMGLTVEQPPPERYVAYTNSRTGETVDVPQGVHPAFHYPPGLRRANLARSMMDKADAAAATTAARVLTDGADLWAPLVQAEFHEFVGRYAAPQRERRELGQRRVVGAFAPGVVSKLQAAGKLSAPDSRATIHVLMSKLRHLIGEGRTAERQAKGAGVEFVSELPADLRRIGEAWLDGNRVVLLCTSPTSSTQVVKIVVDLDVQARGASAGNVVVSMEMIDPESFTRRGLVNLM</sequence>
<organism evidence="2 3">
    <name type="scientific">Bordetella ansorpii</name>
    <dbReference type="NCBI Taxonomy" id="288768"/>
    <lineage>
        <taxon>Bacteria</taxon>
        <taxon>Pseudomonadati</taxon>
        <taxon>Pseudomonadota</taxon>
        <taxon>Betaproteobacteria</taxon>
        <taxon>Burkholderiales</taxon>
        <taxon>Alcaligenaceae</taxon>
        <taxon>Bordetella</taxon>
    </lineage>
</organism>
<evidence type="ECO:0000313" key="2">
    <source>
        <dbReference type="EMBL" id="SAI74576.1"/>
    </source>
</evidence>
<accession>A0A157SX93</accession>